<gene>
    <name evidence="1" type="ORF">Hypma_016364</name>
</gene>
<organism evidence="1 2">
    <name type="scientific">Hypsizygus marmoreus</name>
    <name type="common">White beech mushroom</name>
    <name type="synonym">Agaricus marmoreus</name>
    <dbReference type="NCBI Taxonomy" id="39966"/>
    <lineage>
        <taxon>Eukaryota</taxon>
        <taxon>Fungi</taxon>
        <taxon>Dikarya</taxon>
        <taxon>Basidiomycota</taxon>
        <taxon>Agaricomycotina</taxon>
        <taxon>Agaricomycetes</taxon>
        <taxon>Agaricomycetidae</taxon>
        <taxon>Agaricales</taxon>
        <taxon>Tricholomatineae</taxon>
        <taxon>Lyophyllaceae</taxon>
        <taxon>Hypsizygus</taxon>
    </lineage>
</organism>
<dbReference type="InParanoid" id="A0A369J597"/>
<comment type="caution">
    <text evidence="1">The sequence shown here is derived from an EMBL/GenBank/DDBJ whole genome shotgun (WGS) entry which is preliminary data.</text>
</comment>
<dbReference type="STRING" id="39966.A0A369J597"/>
<protein>
    <submittedName>
        <fullName evidence="1">Uncharacterized protein</fullName>
    </submittedName>
</protein>
<dbReference type="EMBL" id="LUEZ02000096">
    <property type="protein sequence ID" value="RDB14863.1"/>
    <property type="molecule type" value="Genomic_DNA"/>
</dbReference>
<sequence>MADVGEGKKKSRALILCFGATASEYDGDNTNVVKFYSLLEQDTLSEQLCYYQILYSTTFFCPDPRFRLIPRHPCNERLQIPDAVLSPGRQDMSIWSIESHSRAIAAYNQFLRSIYRTRPGTCHSEGRLAI</sequence>
<proteinExistence type="predicted"/>
<name>A0A369J597_HYPMA</name>
<dbReference type="AlphaFoldDB" id="A0A369J597"/>
<reference evidence="1" key="1">
    <citation type="submission" date="2018-04" db="EMBL/GenBank/DDBJ databases">
        <title>Whole genome sequencing of Hypsizygus marmoreus.</title>
        <authorList>
            <person name="Choi I.-G."/>
            <person name="Min B."/>
            <person name="Kim J.-G."/>
            <person name="Kim S."/>
            <person name="Oh Y.-L."/>
            <person name="Kong W.-S."/>
            <person name="Park H."/>
            <person name="Jeong J."/>
            <person name="Song E.-S."/>
        </authorList>
    </citation>
    <scope>NUCLEOTIDE SEQUENCE [LARGE SCALE GENOMIC DNA]</scope>
    <source>
        <strain evidence="1">51987-8</strain>
    </source>
</reference>
<evidence type="ECO:0000313" key="2">
    <source>
        <dbReference type="Proteomes" id="UP000076154"/>
    </source>
</evidence>
<dbReference type="Proteomes" id="UP000076154">
    <property type="component" value="Unassembled WGS sequence"/>
</dbReference>
<accession>A0A369J597</accession>
<evidence type="ECO:0000313" key="1">
    <source>
        <dbReference type="EMBL" id="RDB14863.1"/>
    </source>
</evidence>
<keyword evidence="2" id="KW-1185">Reference proteome</keyword>
<dbReference type="OrthoDB" id="538223at2759"/>